<feature type="domain" description="BioF2-like acetyltransferase" evidence="1">
    <location>
        <begin position="186"/>
        <end position="301"/>
    </location>
</feature>
<gene>
    <name evidence="2" type="ORF">PsAD2_03171</name>
</gene>
<evidence type="ECO:0000313" key="3">
    <source>
        <dbReference type="Proteomes" id="UP000076577"/>
    </source>
</evidence>
<dbReference type="RefSeq" id="WP_068007864.1">
    <property type="nucleotide sequence ID" value="NZ_FOFM01000002.1"/>
</dbReference>
<evidence type="ECO:0000259" key="1">
    <source>
        <dbReference type="Pfam" id="PF13480"/>
    </source>
</evidence>
<dbReference type="OrthoDB" id="213519at2"/>
<evidence type="ECO:0000313" key="2">
    <source>
        <dbReference type="EMBL" id="KZL17302.1"/>
    </source>
</evidence>
<dbReference type="EMBL" id="LMCB01000034">
    <property type="protein sequence ID" value="KZL17302.1"/>
    <property type="molecule type" value="Genomic_DNA"/>
</dbReference>
<dbReference type="Pfam" id="PF13480">
    <property type="entry name" value="Acetyltransf_6"/>
    <property type="match status" value="1"/>
</dbReference>
<dbReference type="SUPFAM" id="SSF55729">
    <property type="entry name" value="Acyl-CoA N-acyltransferases (Nat)"/>
    <property type="match status" value="1"/>
</dbReference>
<dbReference type="STRING" id="989403.SAMN05421798_102100"/>
<comment type="caution">
    <text evidence="2">The sequence shown here is derived from an EMBL/GenBank/DDBJ whole genome shotgun (WGS) entry which is preliminary data.</text>
</comment>
<organism evidence="2 3">
    <name type="scientific">Pseudovibrio axinellae</name>
    <dbReference type="NCBI Taxonomy" id="989403"/>
    <lineage>
        <taxon>Bacteria</taxon>
        <taxon>Pseudomonadati</taxon>
        <taxon>Pseudomonadota</taxon>
        <taxon>Alphaproteobacteria</taxon>
        <taxon>Hyphomicrobiales</taxon>
        <taxon>Stappiaceae</taxon>
        <taxon>Pseudovibrio</taxon>
    </lineage>
</organism>
<name>A0A165X362_9HYPH</name>
<dbReference type="InterPro" id="IPR038740">
    <property type="entry name" value="BioF2-like_GNAT_dom"/>
</dbReference>
<dbReference type="Proteomes" id="UP000076577">
    <property type="component" value="Unassembled WGS sequence"/>
</dbReference>
<sequence>MKQDSATIKLVDPGNDETSELLWKQLSQTAIEPNPFFSKTFIGPFNTHMAGGSVKLLLALDASGTKALAALPVVMVRWGLFLKLPCALAGDYGPLGTLLVSPEATGTTVHTLLQTAANLSWCKVLILPFHGTNGPVYKLLQETLCTSKWTQLTWLEEDRAFQPPGQLGQASFDALKKRSSWKSTFKSQRRLEKQGTLTFSMLESQADIEAGLEAFLKLEAAGWKGRQGTALLSKKSAAVFTREMLAKQNATKSIRIGQLKLDKKLIATNILLREQGRIFGWKTAFDQNFAKFSPGQLLIYYSTLKLLEDPEFNGADSLSTPNNQMANKTWVARFPYTTILIGKGWLARIAMWDAKVGATIKLALKSTAKKLLGRK</sequence>
<dbReference type="PATRIC" id="fig|989403.3.peg.3396"/>
<dbReference type="AlphaFoldDB" id="A0A165X362"/>
<reference evidence="2 3" key="1">
    <citation type="journal article" date="2016" name="Front. Microbiol.">
        <title>Comparative Genomic Analysis Reveals a Diverse Repertoire of Genes Involved in Prokaryote-Eukaryote Interactions within the Pseudovibrio Genus.</title>
        <authorList>
            <person name="Romano S."/>
            <person name="Fernandez-Guerra A."/>
            <person name="Reen F.J."/>
            <person name="Glockner F.O."/>
            <person name="Crowley S.P."/>
            <person name="O'Sullivan O."/>
            <person name="Cotter P.D."/>
            <person name="Adams C."/>
            <person name="Dobson A.D."/>
            <person name="O'Gara F."/>
        </authorList>
    </citation>
    <scope>NUCLEOTIDE SEQUENCE [LARGE SCALE GENOMIC DNA]</scope>
    <source>
        <strain evidence="2 3">Ad2</strain>
    </source>
</reference>
<keyword evidence="3" id="KW-1185">Reference proteome</keyword>
<protein>
    <recommendedName>
        <fullName evidence="1">BioF2-like acetyltransferase domain-containing protein</fullName>
    </recommendedName>
</protein>
<dbReference type="InterPro" id="IPR016181">
    <property type="entry name" value="Acyl_CoA_acyltransferase"/>
</dbReference>
<accession>A0A165X362</accession>
<proteinExistence type="predicted"/>